<dbReference type="Proteomes" id="UP000603641">
    <property type="component" value="Unassembled WGS sequence"/>
</dbReference>
<reference evidence="1 2" key="1">
    <citation type="submission" date="2020-08" db="EMBL/GenBank/DDBJ databases">
        <title>A Genomic Blueprint of the Chicken Gut Microbiome.</title>
        <authorList>
            <person name="Gilroy R."/>
            <person name="Ravi A."/>
            <person name="Getino M."/>
            <person name="Pursley I."/>
            <person name="Horton D.L."/>
            <person name="Alikhan N.-F."/>
            <person name="Baker D."/>
            <person name="Gharbi K."/>
            <person name="Hall N."/>
            <person name="Watson M."/>
            <person name="Adriaenssens E.M."/>
            <person name="Foster-Nyarko E."/>
            <person name="Jarju S."/>
            <person name="Secka A."/>
            <person name="Antonio M."/>
            <person name="Oren A."/>
            <person name="Chaudhuri R."/>
            <person name="La Ragione R.M."/>
            <person name="Hildebrand F."/>
            <person name="Pallen M.J."/>
        </authorList>
    </citation>
    <scope>NUCLEOTIDE SEQUENCE [LARGE SCALE GENOMIC DNA]</scope>
    <source>
        <strain evidence="1 2">Sa2CUA10</strain>
    </source>
</reference>
<gene>
    <name evidence="1" type="ORF">H9648_15530</name>
</gene>
<name>A0ABR8SPT2_9BACL</name>
<dbReference type="Pfam" id="PF13171">
    <property type="entry name" value="DUF4004"/>
    <property type="match status" value="1"/>
</dbReference>
<evidence type="ECO:0000313" key="2">
    <source>
        <dbReference type="Proteomes" id="UP000603641"/>
    </source>
</evidence>
<evidence type="ECO:0000313" key="1">
    <source>
        <dbReference type="EMBL" id="MBD7965472.1"/>
    </source>
</evidence>
<dbReference type="InterPro" id="IPR025063">
    <property type="entry name" value="DUF4004"/>
</dbReference>
<dbReference type="EMBL" id="JACSQM010000007">
    <property type="protein sequence ID" value="MBD7965472.1"/>
    <property type="molecule type" value="Genomic_DNA"/>
</dbReference>
<organism evidence="1 2">
    <name type="scientific">Fictibacillus norfolkensis</name>
    <dbReference type="NCBI Taxonomy" id="2762233"/>
    <lineage>
        <taxon>Bacteria</taxon>
        <taxon>Bacillati</taxon>
        <taxon>Bacillota</taxon>
        <taxon>Bacilli</taxon>
        <taxon>Bacillales</taxon>
        <taxon>Fictibacillaceae</taxon>
        <taxon>Fictibacillus</taxon>
    </lineage>
</organism>
<accession>A0ABR8SPT2</accession>
<keyword evidence="2" id="KW-1185">Reference proteome</keyword>
<protein>
    <submittedName>
        <fullName evidence="1">YhbD family protein</fullName>
    </submittedName>
</protein>
<proteinExistence type="predicted"/>
<sequence>MMEKLISKKDLLEEANISYGQLYRWKRKNLIPENWFIRKSTFTGQETFFPKDDILLRIQKIKTLKDDLSLDELADMFSPSPTLTSLSAEELTKRNIVSQTTVDMFNNFHGPSQSFSFNQLLTLYVLNSLLQTGDVNLAEGIDLLKLFHDQEQTVKSTDSELIFIRKMGVSFFILTPEPANLFLESQAKKIAHYKLSQCIEELKLKLS</sequence>
<comment type="caution">
    <text evidence="1">The sequence shown here is derived from an EMBL/GenBank/DDBJ whole genome shotgun (WGS) entry which is preliminary data.</text>
</comment>